<feature type="compositionally biased region" description="Acidic residues" evidence="1">
    <location>
        <begin position="12"/>
        <end position="23"/>
    </location>
</feature>
<evidence type="ECO:0000313" key="3">
    <source>
        <dbReference type="Proteomes" id="UP000054217"/>
    </source>
</evidence>
<organism evidence="2 3">
    <name type="scientific">Pisolithus tinctorius Marx 270</name>
    <dbReference type="NCBI Taxonomy" id="870435"/>
    <lineage>
        <taxon>Eukaryota</taxon>
        <taxon>Fungi</taxon>
        <taxon>Dikarya</taxon>
        <taxon>Basidiomycota</taxon>
        <taxon>Agaricomycotina</taxon>
        <taxon>Agaricomycetes</taxon>
        <taxon>Agaricomycetidae</taxon>
        <taxon>Boletales</taxon>
        <taxon>Sclerodermatineae</taxon>
        <taxon>Pisolithaceae</taxon>
        <taxon>Pisolithus</taxon>
    </lineage>
</organism>
<accession>A0A0C3NK70</accession>
<evidence type="ECO:0000256" key="1">
    <source>
        <dbReference type="SAM" id="MobiDB-lite"/>
    </source>
</evidence>
<proteinExistence type="predicted"/>
<dbReference type="OrthoDB" id="2758165at2759"/>
<sequence>MSKFLAMPTTVEEVEEEVEDDPEFSPHTSRPTFSHILHLPLCHLLVITSLLYQRRVWHIGDPLIGVTIEFLKYDTIIRLYVGWLEDASPDGILSRMHLGSIETSVILDISSPLVSLAVSRLLMSLESPICGVRNGVRNVTGTIAAETQTHTTRSWRIDSDVREDTIRDMPPRTRKPAAVPSVPEIVTPDEGGDIAGAPASSNFPFADVMFSLCGHLGGQWYFIGYWIAE</sequence>
<dbReference type="EMBL" id="KN832054">
    <property type="protein sequence ID" value="KIN96070.1"/>
    <property type="molecule type" value="Genomic_DNA"/>
</dbReference>
<name>A0A0C3NK70_PISTI</name>
<evidence type="ECO:0000313" key="2">
    <source>
        <dbReference type="EMBL" id="KIN96070.1"/>
    </source>
</evidence>
<feature type="region of interest" description="Disordered" evidence="1">
    <location>
        <begin position="1"/>
        <end position="27"/>
    </location>
</feature>
<protein>
    <submittedName>
        <fullName evidence="2">Uncharacterized protein</fullName>
    </submittedName>
</protein>
<dbReference type="InParanoid" id="A0A0C3NK70"/>
<gene>
    <name evidence="2" type="ORF">M404DRAFT_11022</name>
</gene>
<dbReference type="Proteomes" id="UP000054217">
    <property type="component" value="Unassembled WGS sequence"/>
</dbReference>
<keyword evidence="3" id="KW-1185">Reference proteome</keyword>
<reference evidence="2 3" key="1">
    <citation type="submission" date="2014-04" db="EMBL/GenBank/DDBJ databases">
        <authorList>
            <consortium name="DOE Joint Genome Institute"/>
            <person name="Kuo A."/>
            <person name="Kohler A."/>
            <person name="Costa M.D."/>
            <person name="Nagy L.G."/>
            <person name="Floudas D."/>
            <person name="Copeland A."/>
            <person name="Barry K.W."/>
            <person name="Cichocki N."/>
            <person name="Veneault-Fourrey C."/>
            <person name="LaButti K."/>
            <person name="Lindquist E.A."/>
            <person name="Lipzen A."/>
            <person name="Lundell T."/>
            <person name="Morin E."/>
            <person name="Murat C."/>
            <person name="Sun H."/>
            <person name="Tunlid A."/>
            <person name="Henrissat B."/>
            <person name="Grigoriev I.V."/>
            <person name="Hibbett D.S."/>
            <person name="Martin F."/>
            <person name="Nordberg H.P."/>
            <person name="Cantor M.N."/>
            <person name="Hua S.X."/>
        </authorList>
    </citation>
    <scope>NUCLEOTIDE SEQUENCE [LARGE SCALE GENOMIC DNA]</scope>
    <source>
        <strain evidence="2 3">Marx 270</strain>
    </source>
</reference>
<dbReference type="HOGENOM" id="CLU_1210250_0_0_1"/>
<reference evidence="3" key="2">
    <citation type="submission" date="2015-01" db="EMBL/GenBank/DDBJ databases">
        <title>Evolutionary Origins and Diversification of the Mycorrhizal Mutualists.</title>
        <authorList>
            <consortium name="DOE Joint Genome Institute"/>
            <consortium name="Mycorrhizal Genomics Consortium"/>
            <person name="Kohler A."/>
            <person name="Kuo A."/>
            <person name="Nagy L.G."/>
            <person name="Floudas D."/>
            <person name="Copeland A."/>
            <person name="Barry K.W."/>
            <person name="Cichocki N."/>
            <person name="Veneault-Fourrey C."/>
            <person name="LaButti K."/>
            <person name="Lindquist E.A."/>
            <person name="Lipzen A."/>
            <person name="Lundell T."/>
            <person name="Morin E."/>
            <person name="Murat C."/>
            <person name="Riley R."/>
            <person name="Ohm R."/>
            <person name="Sun H."/>
            <person name="Tunlid A."/>
            <person name="Henrissat B."/>
            <person name="Grigoriev I.V."/>
            <person name="Hibbett D.S."/>
            <person name="Martin F."/>
        </authorList>
    </citation>
    <scope>NUCLEOTIDE SEQUENCE [LARGE SCALE GENOMIC DNA]</scope>
    <source>
        <strain evidence="3">Marx 270</strain>
    </source>
</reference>
<dbReference type="AlphaFoldDB" id="A0A0C3NK70"/>